<sequence>MEEPIDLEGLTSPAFPAIPKPPGATAVVLAPALSLPGALSWCICPALFYATPREVDLRAGRATLLLHLSSTEAVETSVPLHMLYALAEATNTSSDSELPPTPLVSFLRPWNTCNLTLPPREAPLDELGERLLAGAIRRVGWPTDLEGTANDVYKTTIAEARAELQLAMEVTTRSMSHDDESDIQAPARLIAALCPTLPPLFPLYGTSPTATSVVSQQGLPFARNAGYAPEFASNPELVILRRKKFAVLQAFLGNELRYTPTFVLEKSFLEEMAQLHADLIRFQEPLFPPTLGKRFAAFLDRLDEILALVLDHERRLNVLKLHAESLETLAQRVRRHAVALEGKPFIHAAEVFVHSLLPLGLFAFNALVYLQPKTFTEYRLAQLLSETRDALDELVNVAGHSRAIADGEVYPLARRHGLAYRDTLTRKAALYSYLATTSATVNEMQTTELAEYIQGRTSQDWSSLEGFEAVRQAGRLGRHYHGHIHMSEPDEEVPILRQQGDALGSLGAPHGVGSMPTVVREERRVEIREYLTDHSFITVYMVSVRAYAQLLTRLTDECEYEAYLQRMSDFHTKFCFSELVLLSRSDEHAGTFSLRDEMRLVSPIRMSLKYDRLAQTVTFDGGLDGLRAGLQPYDYLKLLMAFVPAYNICDFIDLSLWPLSRLIGNRRLIERLKYAFDVASERTYEFLTDQVAAGHTVAAPMEHSLVDSTQLDQSLSESSSTVSQQRLSHTQLTIDIPRTDSRLQSVDTGLLTDLATSRIIPAAAPPQVTQICLDLPGERLQTLYSRSRLLPLVQTVGLRAQLALPLFNTLSTVIQRVEGYFQRVASDINAAASDFLTFYSSNSSIKAIASLQLQHSNKVLTFEQLSRFILFQDEAIASVPDFEQVAEILGRLDSLEATLRALGRFGGDGAPETLCLEQEQDRGPGLFQDVLSSFDLGLENPEAEGVGEGEGEDEDVEGLDAYFKLFAVQDEAKFLDPLYVGPAVIDVAQIARQLFAHVVELKADIRDKCHQSLRHLADYLSSEVNAVRNLLTSFVLDPNALQSIIDVKAYLTDDRVSRALRRALDWLSQSLICCFGPLSVQLLQQMADVEKALRTILARSASDVVNTNRVKMSRLEGLARTIDNSRTLCPCFVQSGTPSSLSVASESSTSFLAGLLIEAQDLSLLPHDSPADFFLFEPLISLLELASAINATAGNFPQRLHAYRQLVTQAQRKMLGIAQYLSNHVGELMRLGYHDLEAAEKQPLVFQQRFPHLSANIDLSHIHFEFALRADEEAETGTDASNEEKGESEAQIQSQSQLLDYERDFLLSLAIKTSLPIYSTNVSRTDLFGPSGGIDYLVMGDIDFSAIADRQRHGATEADDPRISLLPATGDVDVFVRQLDELLAMEVHIKGTIRDLRRVAFQGHHLVEKETQLSQDRFYVRPVVSMKTKNAYDTRRILLELRLVLREFCIIQLGVDRWNRYVTRATHGTWQKTISPIEVLLNYALPLCSIVINLYDLRRLHGRGVDWPVSDYPSDELIQILEQNVSMIRTLHGRINQPERFSIVLPFALDDATENDSDVDLSQCAAASQRRELPALTYAPWTEYLKYAQELQLNFAAPVVLIHILRMPNLFEYHYHAISDFSERLAEDRSDLARAGSYKALVLSHTPSRFFLSHFEKDHLFFSALVAIANNVLTDEEALKQLKIIDGILHSIILECTYDIPIGMSALSQPWNRVARCVLITPPNADSVIQEALASLAPILNNIGYSHGTVRGVPEFLERLFSHIAIGSQITTTRYLPPRYQAHREIIQQQRYTAQIEAFARYLECTAWLMSYLYKALVRCSQLLYALLQISVHGSTIETDARCTFRMPETAEERALALAARPLFHDSCLIATLLSHTEIEQLREFAVRWMEICTTRFHRRCLPMVGLIYDKELCLSLSQMCRELTLMYGRLTRGWSEGLLNNLQLITRYVTTLGVNPPEAVMALRHSNVFEDYVVPTSNPVRPSTAPKRIIPLFNGKHYPSALMFVLCPNIYCGNFLIVQHVFRGIPSLSIGLLPGVDSFLIDRTRRAVSDPYQGPVLSQIVGITSVDEVMRFSRPCLAPIHPYVLSDTIVPLMGEEIARNSSLAWAEFTQALQKYERSIQEQLASLSKVDGQVDPTQPPTPTAAMPGNQFLTHEAVKAQVPPNGPNKVGGNDFARIYLEACKLFDEFFTSYHFRSIVVVISTYIRTAYTRILGEVVAGNPAPRALGSLMNLLGYLGKAIEQGVICGRKGIVHRRAVVSRLREWFDLLADARKLFSQCQGPGVLSIVPSFPLIYLQHKQNRLCLTSDRGSYAIDVGPYWFGAANLFDAFLRLSPRQLGLMNKILAAIFERSIVFLVCNSEKGHGSTELFLVITALTRYLCQRPTFCLFSEFTFARNMQHLVAAILAGNIAVVIGLEYLPNWQLLELCTFAENLREKRGPIQGVLFTDPETLVTRAASFEDFKDRLGTVIFFVPEMNASTCVNEVYYVEPNTQRTGDAPVLPLGSLGNAPAEVSGTTLREQNVSDYYDYVFTSSTRLDTIVLPFRVRTVINFETESPEQVYIAQSPEFGRAFYEISTFLRACNNYTYRFVASDIQLIQARVKDRSNAFYVAALTLDLILRQNLNFVLRPLSNANLPELFSQLVSSAFGLDKVSTVQLHKMGKAFWGYIKTNLYALNMLSEPTVDETSILMRAGAARQASTINVHATFTKYFTDHISKYVSPRFYNYIVTFSQLHQLPHLLVTDVVFTVELLRSGRPLLAVVPQTSYVRAFASVLCSLHGWHETYVIDARSLQSCLKRITIREGQAALKVSQANLAYQEAIHAGKPAEKPSAEARVEELIIISPPTVEVLRNMMDQITGMFLHYPVLIDELNCTFYQIERGRGPYFMICISPDTLREMGDTIGLFTNRAFLFPSIEGSSGCAKLICGSFSMEPEVLLRHCELNTSAWQKDLSRMSFRSPDLLLFSRGYESRMLHSVTRETYLQKAAARISALPIILRSIVTYTYNTFSRVLSCVNSIEDVFAIRAMFYYFLLRLGIVDVVRRPLQSDFLETNLRDISRFQGDAEAVMNERIIRINEFSGYTSGAGPMAQIGTFGYLLNLSLTQTSGFSGLEQVLSPEQLFIIEHYRKTFKEERQIAMQTPEQPYEVRTEVPPPPANADDVQLAFARQAVQNSLQCAFYGKYASNNKTFLADEIWPFPDVAGFATTDFQAITEVMKSMQGSGRSPETNAQAVLERHSEGAIPQLGLGFCGSLSFDLTPTFALNALFTPSDHFTAFANITVPIVAALWNACSLFTTIFGNGKIHLQKGPGTYTKWLARKYADSLKQLRNPETDKVALHGLGALAALVQYERDSDVLDSALANQLRTNLGNIPIDYSGVPMTLTTRIFTEFMEHTLSGLPKDLPSKLSFRGHDLARINSAETCFGYIDYSGGLNTNQKSADYNTFTFQAEFRLYEFGFGVLRNVHDVSDRTLLERDIHGIAERFLHNKYTSLKAIKKKANLEHQKLLRDREDAMFTRLMPHVRSRDSDNQNNADAVELRKLARPQPEDPYMSSDEDDGVPVWISPEEAETDDSDSEGGEKDQMNAAERIQRGLPRSLHLTSADRLYVESHLLQLDSGESTSVQNVATNPVHFSPHHCALIVAMGCAMLTPSSVCLTGPSGSGKTTIMKAAKLVMRDLIAPEFFLLTDGHSESTVQALIRTIAARCLQRNYVTAARARLLGNSALSERDDYVLDYTDTYCYPSLHLHCSDIRDDAPVDGHLALLLRDHMVHLDEGGTVPSPIYIDAPFDLKSGVMTLSDISLLVEGTSRNPLVKFCSLTAEMPAQTESFLVGLYRRSFPQQPELWFYQYVSGFFLARGSFPESLTDTYPIFCNMVNNLISAILSGGSLSEGLQKLISEADDQARIDGLTDESEPSIITLLRRNGDSFIGRTGVHTLFGALRGMPQIGHNEMTDIGERFASLCFLGYLDSTGLEPAVPEAALQQQQAQPQPPQQPQQQPPSVHIVEPGAVKHGGSGRRTKDISKPALNVAKRDEGPWSDVKAALLTRFALYPSWEAYLINRSIHLGRKLIGEAPKTVFEPAASPLTRYIPINRLLNPTMTGSYLGHVDGIIDERPALLSLSYHTINAFWFAHMLLLVRALPTFDPFLVGRVFHTFLYVRSIRELNQARFQTIIRHPQYTRRAGALSGLQSGDPFHAARMNIAKRAVPFSGKIYVSMHRGKTNLAKKGISQELLDYMDSMAIAENRAWNRTLRKATSSLVVEDGVSAADETLLRIEMLNQARVRRARTQGLEVMCLPLAALLALRPSKCILSVINGTNTCYDAIVSSFLAISGFELLTIERLRSLDTLAAQGTILIDLVALTQAGNPIKNYLMEMISSVVHDSNDAEFLLLITILRLSMALALGVHPTTIYPVQKVPRDVTNGFITWSCLNSGLPYRVVGNGRDLALLPAKLNSWSGLRGKSVEMLRQDRKEKLSSFLLPAAHDIVVTAPRSLLISSASGNTPVYELLARTIEPLCTMDGLFSAEEALAVCTLACASVGLRITPDRRFLPGLLSLNFTLIVVDDLPLGSQTSTLPTGRVVLEARSYSDYLRIPYFNSIKSPAFELLRHLSMGLRTFRQEQTNTNKGTTQDAQKMLLASNSNVTARRQELRLNLLEHHFTDILSIFKLSRCGIPADPPNRVFRRGNTARRVFLATFKYTYVVAAHSIYAFAFRFTRAPIPTIVRFTRLCARLTDLIYQRLDSFFGCIETLNMALMAFEGFAASSKTKCRVLDLTRLSSDLISRIVASAVAAVERQQSAGKAFQSAYADRTRNLQAAVAEAVVTRDILYSIMEALKVEIRLYEAIVQVGYLDAILCAAYLCFSQTECLPEDVCYQCLLNGDCGDVTASLRHYIGLAKEGTIVSAFTAAMVVILNSSSIEARVPLFKKTQEALLQDHGVVGILGSVPGRPFFLSHMLSVLSLDTPMFIIMKALNIAWKPRDPEQVVLNSAAIYDLVGTQLYVVTHTAGLATAALLEGLHKGYRGHVFVQDTKKVLENLADNTMATNITNLYLKRVIRVDLTSPPDEFKRALQLDNHDVADSALREGGGEMSNPLDVEDPEALVNPCVVFEGIPKYSRVCLIHNFGAPTANLANISVLRSIYFGNSESRMSLIFELHPGVDFMTAATRSRLLTQDAIDRFSALVPIYYSRTPPETGEDQDHLENMTLYISSLITEALFGERTSGRAFIESFFSHVVTLSIGLFNLARVLSGYLTSIAPGCDSLNSLYSASVVPEHAARMVQVLSFSLKSPEAKEAQLQSLGHIIRLGASVTHPAIVKHAFIAAAVEGKVTKLDIDTEFNIACLEYAVVMTTGAQIARSVANGIAIVVAVMEELSAVHFPATIFISNELLDDLKHRLQVASQRYSGMLLQKYSAEPLPIPKEQMVAKKLVSLRLYRPMIHAVRENPAGIKNFLSATIMPRLNEQIFRLVDPRMGAALQCILSVLFFSTVDIFGGGAGGDQENSSMRRACAQLLAGRCVIRDMVRMATSQQLANAFLLESRFSVLNRYTKQQLAAIEKYGSVTEIIPEICTISPRITYAWLVVTILSRYNSVVAEALPWFAQNHSSFVALALTDKPLLAALAYYAQQQQQSAPKRPGMERLLPKVHQEALKKNAIVNLPPNMITPTGIVIFAMYCIHIVLRPEQITEAGEDVLTFMSALVGDSPTLLYNRVCSNASLGTSGINHSPIKALLPPKASETPDSSDSKPSLTPKQRIVNEIQPGFECLLRFVSCDPTGFRFPEKLISDDFFSLFEMADTVFDTYEFLRLPSTTSSALACGLIFYDSCIAVETVLQFVLLHTRRDETPIRLLKLPTLADFLGSIVILPIEMALGGYVLMDRLMEQLIKHSVASEHGSIKPFFILVSSCICGESMLYPPRAGRVRMTLTHKLGSIGALKRFIDFAHPTSFYLRMPTSLVTGFTHTFCLAVAITSMNLRTIWNREAIPEVALPLNFTISLRGLVMHCFRQAILAGRESLPCNDVDTVNLLTSCMLKGLSQTKYPPMDLTNFARVSMADSAQFNLPPDSMYSTSDCRYLTILNRRMAKLTQGDAEGIEGMLLKELVVSAIEAYDRILMRQLRDKMKAREADENRKQDLHGSSDSSEENDNQSTSDSRSTSASSSVSGASSSQLDTGSRQSSRSSVSGISDVHDDFDDSVSQALSSVSKSSSLSTQSTTIFRRTDGGLAFAEDEYDIYSFLLLGIKMTDNCLDGSTTVSTSDIEKSVINSLQPKRRKLLNIATPNLINHALAQYKRQQQAEAAQGVILKSGREKVDPFLSALSSDLSPLDVPLVVPKEFKTSADLELFYTQLELYNVTRLTFNESPLTDEEKDYVATGLGHETFNLIYRIIISSPFLHQVMGKALGIVTTRPTYQADDMKAMPHIFKNYLVTLRLFRTIHFGMHGNYLSGAFTLDTFLSSTFNLSALKTIDGHLGFGAYADHWIISGRAYNSVLGDVLNYLRMINAILLSAPLVRQKVVVLLKKPQSAPRILADGSIVTEKDDTRLGRRPLFYITIRGMELVGAHYDSVLDTICDVSPESRSGYGSAYDLYACCATVDDNAATHISEVTGRQMRLPTNIVPVPLRMGGYCQAVVYVPNRTTVSSEEWRRRNPRFVARMI</sequence>
<dbReference type="Proteomes" id="UP000315496">
    <property type="component" value="Chromosome 5"/>
</dbReference>
<feature type="region of interest" description="Disordered" evidence="1">
    <location>
        <begin position="3973"/>
        <end position="4019"/>
    </location>
</feature>
<dbReference type="VEuPathDB" id="GiardiaDB:GMRT_13162"/>
<evidence type="ECO:0000256" key="1">
    <source>
        <dbReference type="SAM" id="MobiDB-lite"/>
    </source>
</evidence>
<proteinExistence type="predicted"/>
<feature type="region of interest" description="Disordered" evidence="1">
    <location>
        <begin position="3533"/>
        <end position="3556"/>
    </location>
</feature>
<feature type="region of interest" description="Disordered" evidence="1">
    <location>
        <begin position="6106"/>
        <end position="6168"/>
    </location>
</feature>
<feature type="compositionally biased region" description="Pro residues" evidence="1">
    <location>
        <begin position="3982"/>
        <end position="3991"/>
    </location>
</feature>
<feature type="compositionally biased region" description="Low complexity" evidence="1">
    <location>
        <begin position="6129"/>
        <end position="6168"/>
    </location>
</feature>
<feature type="compositionally biased region" description="Basic and acidic residues" evidence="1">
    <location>
        <begin position="6106"/>
        <end position="6119"/>
    </location>
</feature>
<dbReference type="EMBL" id="VDLU01000005">
    <property type="protein sequence ID" value="TNJ26682.1"/>
    <property type="molecule type" value="Genomic_DNA"/>
</dbReference>
<keyword evidence="3" id="KW-1185">Reference proteome</keyword>
<dbReference type="OrthoDB" id="10252679at2759"/>
<organism evidence="2 3">
    <name type="scientific">Giardia muris</name>
    <dbReference type="NCBI Taxonomy" id="5742"/>
    <lineage>
        <taxon>Eukaryota</taxon>
        <taxon>Metamonada</taxon>
        <taxon>Diplomonadida</taxon>
        <taxon>Hexamitidae</taxon>
        <taxon>Giardiinae</taxon>
        <taxon>Giardia</taxon>
    </lineage>
</organism>
<protein>
    <submittedName>
        <fullName evidence="2">Uncharacterized protein</fullName>
    </submittedName>
</protein>
<evidence type="ECO:0000313" key="3">
    <source>
        <dbReference type="Proteomes" id="UP000315496"/>
    </source>
</evidence>
<accession>A0A4Z1SLY9</accession>
<comment type="caution">
    <text evidence="2">The sequence shown here is derived from an EMBL/GenBank/DDBJ whole genome shotgun (WGS) entry which is preliminary data.</text>
</comment>
<evidence type="ECO:0000313" key="2">
    <source>
        <dbReference type="EMBL" id="TNJ26682.1"/>
    </source>
</evidence>
<feature type="region of interest" description="Disordered" evidence="1">
    <location>
        <begin position="1273"/>
        <end position="1293"/>
    </location>
</feature>
<name>A0A4Z1SLY9_GIAMU</name>
<reference evidence="2 3" key="1">
    <citation type="submission" date="2019-05" db="EMBL/GenBank/DDBJ databases">
        <title>The compact genome of Giardia muris reveals important steps in the evolution of intestinal protozoan parasites.</title>
        <authorList>
            <person name="Xu F."/>
            <person name="Jimenez-Gonzalez A."/>
            <person name="Einarsson E."/>
            <person name="Astvaldsson A."/>
            <person name="Peirasmaki D."/>
            <person name="Eckmann L."/>
            <person name="Andersson J.O."/>
            <person name="Svard S.G."/>
            <person name="Jerlstrom-Hultqvist J."/>
        </authorList>
    </citation>
    <scope>NUCLEOTIDE SEQUENCE [LARGE SCALE GENOMIC DNA]</scope>
    <source>
        <strain evidence="2 3">Roberts-Thomson</strain>
    </source>
</reference>
<gene>
    <name evidence="2" type="ORF">GMRT_13162</name>
</gene>